<feature type="compositionally biased region" description="Basic and acidic residues" evidence="1">
    <location>
        <begin position="182"/>
        <end position="192"/>
    </location>
</feature>
<evidence type="ECO:0000313" key="3">
    <source>
        <dbReference type="Proteomes" id="UP000611554"/>
    </source>
</evidence>
<accession>A0ABQ2R9K2</accession>
<proteinExistence type="predicted"/>
<evidence type="ECO:0000256" key="1">
    <source>
        <dbReference type="SAM" id="MobiDB-lite"/>
    </source>
</evidence>
<dbReference type="RefSeq" id="WP_189249701.1">
    <property type="nucleotide sequence ID" value="NZ_BMQJ01000017.1"/>
</dbReference>
<dbReference type="Proteomes" id="UP000611554">
    <property type="component" value="Unassembled WGS sequence"/>
</dbReference>
<comment type="caution">
    <text evidence="2">The sequence shown here is derived from an EMBL/GenBank/DDBJ whole genome shotgun (WGS) entry which is preliminary data.</text>
</comment>
<evidence type="ECO:0000313" key="2">
    <source>
        <dbReference type="EMBL" id="GGQ20758.1"/>
    </source>
</evidence>
<sequence length="207" mass="23325">MLDSRTRERLEAKVRDFNTQLAEIRDNPQLSELGKREQIRELYDQAQPVVEQLRAEAAKTTQTTVADLERRLFGLADNDPTAVISYRDAADRVAAIKSPAELGELMERAHRSGDATLLRAGFHHAFRKSRDPLGSDDWDALVGEYVEHNPTAGDDLAQLQHLTSPRGKTAQFAEMLATSIARPKELDDRHQPSDQVPETHQVEHLTR</sequence>
<gene>
    <name evidence="2" type="ORF">GCM10010140_58780</name>
</gene>
<keyword evidence="3" id="KW-1185">Reference proteome</keyword>
<dbReference type="EMBL" id="BMQJ01000017">
    <property type="protein sequence ID" value="GGQ20758.1"/>
    <property type="molecule type" value="Genomic_DNA"/>
</dbReference>
<organism evidence="2 3">
    <name type="scientific">Streptosporangium pseudovulgare</name>
    <dbReference type="NCBI Taxonomy" id="35765"/>
    <lineage>
        <taxon>Bacteria</taxon>
        <taxon>Bacillati</taxon>
        <taxon>Actinomycetota</taxon>
        <taxon>Actinomycetes</taxon>
        <taxon>Streptosporangiales</taxon>
        <taxon>Streptosporangiaceae</taxon>
        <taxon>Streptosporangium</taxon>
    </lineage>
</organism>
<feature type="region of interest" description="Disordered" evidence="1">
    <location>
        <begin position="181"/>
        <end position="207"/>
    </location>
</feature>
<name>A0ABQ2R9K2_9ACTN</name>
<reference evidence="3" key="1">
    <citation type="journal article" date="2019" name="Int. J. Syst. Evol. Microbiol.">
        <title>The Global Catalogue of Microorganisms (GCM) 10K type strain sequencing project: providing services to taxonomists for standard genome sequencing and annotation.</title>
        <authorList>
            <consortium name="The Broad Institute Genomics Platform"/>
            <consortium name="The Broad Institute Genome Sequencing Center for Infectious Disease"/>
            <person name="Wu L."/>
            <person name="Ma J."/>
        </authorList>
    </citation>
    <scope>NUCLEOTIDE SEQUENCE [LARGE SCALE GENOMIC DNA]</scope>
    <source>
        <strain evidence="3">JCM 3115</strain>
    </source>
</reference>
<protein>
    <submittedName>
        <fullName evidence="2">Uncharacterized protein</fullName>
    </submittedName>
</protein>